<evidence type="ECO:0000313" key="2">
    <source>
        <dbReference type="Proteomes" id="UP000186657"/>
    </source>
</evidence>
<organism evidence="1 2">
    <name type="scientific">Moorena bouillonii PNG</name>
    <dbReference type="NCBI Taxonomy" id="568701"/>
    <lineage>
        <taxon>Bacteria</taxon>
        <taxon>Bacillati</taxon>
        <taxon>Cyanobacteriota</taxon>
        <taxon>Cyanophyceae</taxon>
        <taxon>Coleofasciculales</taxon>
        <taxon>Coleofasciculaceae</taxon>
        <taxon>Moorena</taxon>
    </lineage>
</organism>
<dbReference type="AlphaFoldDB" id="A0A1U7N9V2"/>
<dbReference type="Proteomes" id="UP000186657">
    <property type="component" value="Unassembled WGS sequence"/>
</dbReference>
<gene>
    <name evidence="1" type="ORF">BJP37_30540</name>
</gene>
<sequence length="79" mass="9098">MKNKVIDVTDLSPKQIAMLEEIIAAFKAVSQQNSFSQDISKKEYKEKEDLKQLHQEFDWLVADLGVKEPLTRSNVYGIE</sequence>
<dbReference type="RefSeq" id="WP_075905054.1">
    <property type="nucleotide sequence ID" value="NZ_MKZS01000001.1"/>
</dbReference>
<comment type="caution">
    <text evidence="1">The sequence shown here is derived from an EMBL/GenBank/DDBJ whole genome shotgun (WGS) entry which is preliminary data.</text>
</comment>
<evidence type="ECO:0000313" key="1">
    <source>
        <dbReference type="EMBL" id="OLT62726.1"/>
    </source>
</evidence>
<name>A0A1U7N9V2_9CYAN</name>
<proteinExistence type="predicted"/>
<keyword evidence="2" id="KW-1185">Reference proteome</keyword>
<accession>A0A1U7N9V2</accession>
<dbReference type="EMBL" id="MKZS01000001">
    <property type="protein sequence ID" value="OLT62726.1"/>
    <property type="molecule type" value="Genomic_DNA"/>
</dbReference>
<protein>
    <submittedName>
        <fullName evidence="1">Uncharacterized protein</fullName>
    </submittedName>
</protein>
<reference evidence="1 2" key="1">
    <citation type="submission" date="2016-10" db="EMBL/GenBank/DDBJ databases">
        <title>Comparative genomics uncovers the prolific and rare metabolic potential of the cyanobacterial genus Moorea.</title>
        <authorList>
            <person name="Leao T."/>
            <person name="Castelao G."/>
            <person name="Korobeynikov A."/>
            <person name="Monroe E.A."/>
            <person name="Podell S."/>
            <person name="Glukhov E."/>
            <person name="Allen E."/>
            <person name="Gerwick W.H."/>
            <person name="Gerwick L."/>
        </authorList>
    </citation>
    <scope>NUCLEOTIDE SEQUENCE [LARGE SCALE GENOMIC DNA]</scope>
    <source>
        <strain evidence="1 2">PNG5-198</strain>
    </source>
</reference>